<comment type="caution">
    <text evidence="10">The sequence shown here is derived from an EMBL/GenBank/DDBJ whole genome shotgun (WGS) entry which is preliminary data.</text>
</comment>
<dbReference type="Pfam" id="PF16495">
    <property type="entry name" value="SWIRM-assoc_1"/>
    <property type="match status" value="1"/>
</dbReference>
<feature type="compositionally biased region" description="Low complexity" evidence="6">
    <location>
        <begin position="553"/>
        <end position="570"/>
    </location>
</feature>
<accession>A0A8H4PYW7</accession>
<evidence type="ECO:0000256" key="6">
    <source>
        <dbReference type="SAM" id="MobiDB-lite"/>
    </source>
</evidence>
<dbReference type="InterPro" id="IPR001005">
    <property type="entry name" value="SANT/Myb"/>
</dbReference>
<evidence type="ECO:0008006" key="12">
    <source>
        <dbReference type="Google" id="ProtNLM"/>
    </source>
</evidence>
<feature type="compositionally biased region" description="Polar residues" evidence="6">
    <location>
        <begin position="38"/>
        <end position="55"/>
    </location>
</feature>
<dbReference type="GO" id="GO:0045893">
    <property type="term" value="P:positive regulation of DNA-templated transcription"/>
    <property type="evidence" value="ECO:0007669"/>
    <property type="project" value="TreeGrafter"/>
</dbReference>
<dbReference type="GO" id="GO:0042393">
    <property type="term" value="F:histone binding"/>
    <property type="evidence" value="ECO:0007669"/>
    <property type="project" value="TreeGrafter"/>
</dbReference>
<dbReference type="SMART" id="SM00717">
    <property type="entry name" value="SANT"/>
    <property type="match status" value="1"/>
</dbReference>
<dbReference type="Gene3D" id="1.10.10.60">
    <property type="entry name" value="Homeodomain-like"/>
    <property type="match status" value="1"/>
</dbReference>
<dbReference type="GO" id="GO:0016514">
    <property type="term" value="C:SWI/SNF complex"/>
    <property type="evidence" value="ECO:0007669"/>
    <property type="project" value="TreeGrafter"/>
</dbReference>
<proteinExistence type="predicted"/>
<feature type="coiled-coil region" evidence="5">
    <location>
        <begin position="610"/>
        <end position="640"/>
    </location>
</feature>
<dbReference type="Pfam" id="PF00249">
    <property type="entry name" value="Myb_DNA-binding"/>
    <property type="match status" value="1"/>
</dbReference>
<keyword evidence="5" id="KW-0175">Coiled coil</keyword>
<evidence type="ECO:0000256" key="2">
    <source>
        <dbReference type="ARBA" id="ARBA00023125"/>
    </source>
</evidence>
<evidence type="ECO:0000313" key="10">
    <source>
        <dbReference type="EMBL" id="KAF4512986.1"/>
    </source>
</evidence>
<organism evidence="10 11">
    <name type="scientific">Ophiocordyceps sinensis</name>
    <dbReference type="NCBI Taxonomy" id="72228"/>
    <lineage>
        <taxon>Eukaryota</taxon>
        <taxon>Fungi</taxon>
        <taxon>Dikarya</taxon>
        <taxon>Ascomycota</taxon>
        <taxon>Pezizomycotina</taxon>
        <taxon>Sordariomycetes</taxon>
        <taxon>Hypocreomycetidae</taxon>
        <taxon>Hypocreales</taxon>
        <taxon>Ophiocordycipitaceae</taxon>
        <taxon>Ophiocordyceps</taxon>
    </lineage>
</organism>
<feature type="domain" description="Myb-like" evidence="7">
    <location>
        <begin position="393"/>
        <end position="439"/>
    </location>
</feature>
<dbReference type="PROSITE" id="PS50934">
    <property type="entry name" value="SWIRM"/>
    <property type="match status" value="1"/>
</dbReference>
<gene>
    <name evidence="10" type="ORF">G6O67_000309</name>
</gene>
<evidence type="ECO:0000313" key="11">
    <source>
        <dbReference type="Proteomes" id="UP000557566"/>
    </source>
</evidence>
<dbReference type="CDD" id="cd00167">
    <property type="entry name" value="SANT"/>
    <property type="match status" value="1"/>
</dbReference>
<feature type="compositionally biased region" description="Basic and acidic residues" evidence="6">
    <location>
        <begin position="525"/>
        <end position="551"/>
    </location>
</feature>
<reference evidence="10 11" key="1">
    <citation type="journal article" date="2020" name="Genome Biol. Evol.">
        <title>A new high-quality draft genome assembly of the Chinese cordyceps Ophiocordyceps sinensis.</title>
        <authorList>
            <person name="Shu R."/>
            <person name="Zhang J."/>
            <person name="Meng Q."/>
            <person name="Zhang H."/>
            <person name="Zhou G."/>
            <person name="Li M."/>
            <person name="Wu P."/>
            <person name="Zhao Y."/>
            <person name="Chen C."/>
            <person name="Qin Q."/>
        </authorList>
    </citation>
    <scope>NUCLEOTIDE SEQUENCE [LARGE SCALE GENOMIC DNA]</scope>
    <source>
        <strain evidence="10 11">IOZ07</strain>
    </source>
</reference>
<keyword evidence="1" id="KW-0805">Transcription regulation</keyword>
<dbReference type="Gene3D" id="1.10.10.10">
    <property type="entry name" value="Winged helix-like DNA-binding domain superfamily/Winged helix DNA-binding domain"/>
    <property type="match status" value="1"/>
</dbReference>
<keyword evidence="3" id="KW-0804">Transcription</keyword>
<evidence type="ECO:0000256" key="3">
    <source>
        <dbReference type="ARBA" id="ARBA00023163"/>
    </source>
</evidence>
<feature type="compositionally biased region" description="Polar residues" evidence="6">
    <location>
        <begin position="699"/>
        <end position="710"/>
    </location>
</feature>
<dbReference type="GO" id="GO:0006338">
    <property type="term" value="P:chromatin remodeling"/>
    <property type="evidence" value="ECO:0007669"/>
    <property type="project" value="UniProtKB-ARBA"/>
</dbReference>
<dbReference type="CDD" id="cd02336">
    <property type="entry name" value="ZZ_RSC8"/>
    <property type="match status" value="1"/>
</dbReference>
<feature type="region of interest" description="Disordered" evidence="6">
    <location>
        <begin position="497"/>
        <end position="570"/>
    </location>
</feature>
<dbReference type="OrthoDB" id="118550at2759"/>
<dbReference type="Proteomes" id="UP000557566">
    <property type="component" value="Unassembled WGS sequence"/>
</dbReference>
<dbReference type="AlphaFoldDB" id="A0A8H4PYW7"/>
<dbReference type="GO" id="GO:0003677">
    <property type="term" value="F:DNA binding"/>
    <property type="evidence" value="ECO:0007669"/>
    <property type="project" value="UniProtKB-KW"/>
</dbReference>
<dbReference type="PANTHER" id="PTHR12802:SF41">
    <property type="entry name" value="BRAHMA ASSOCIATED PROTEIN 155 KDA"/>
    <property type="match status" value="1"/>
</dbReference>
<dbReference type="InterPro" id="IPR032451">
    <property type="entry name" value="SMARCC_C"/>
</dbReference>
<name>A0A8H4PYW7_9HYPO</name>
<keyword evidence="2" id="KW-0238">DNA-binding</keyword>
<evidence type="ECO:0000256" key="1">
    <source>
        <dbReference type="ARBA" id="ARBA00023015"/>
    </source>
</evidence>
<feature type="region of interest" description="Disordered" evidence="6">
    <location>
        <begin position="1"/>
        <end position="111"/>
    </location>
</feature>
<sequence length="710" mass="77134">MEGPTYGSPGNVESPNGNPILAQPPLQPDTCAGDGQDVQMSEGQGNGPDTKTDTATLGAVAALDNTFDAPDGLPAETAVRPDEEMGDAPVDSRQTAASVQDAVAGDGQDSKSKAKVESVARDHLVSQMHAIVLPSYSTWFDMNTIHDIERKAMAEFFNSRNRSKTSAVYKDYRDFMINTYRLNPAEYLTVTACRRNLAGDVCAIMRVHAFLEQWGLINYQVDADQRPSHVGPPFTGHFKIICDTPRGLQAWQPSADPVVLEGKKTSDTDRKAHTAATSKADLNLEIGRNIYEANAKGTPIAKIENKTNGEAPAINGVSGSEDAAAVPVAKVNCHQCGSDCTRVYFHSTQTDSGSKAKYHVCPLCFTEGRLPANHTSSMYTKVENPAYAGGIDRDAPWSDAEILRLLEGLERFDEDWAEIADHVGTRTREECVLQFLQLDIEEKYLGSEAPVNAPTGLSMLGSQHGQLPFSSVDNPVMSVVGFLASLANPASTAAAAQKSAEELKRSLQKQLHGNQGKEQSEANGQDDRRGLAEDGDDSPTRTDSMDVDVRQETTTTRKVATTTTTETMTTSKTTLASVPLASIGARAAAFASHEEREMTRLVSAAANVTLQKLELKLRLFNEMESALRAERRELERGRQQLFLDRLAFKRRMRQAEEKLRVAQVAGGEQGAQMVHETAMEEAERLSFQPTIGEPLAPGPSSNGQTRSYEI</sequence>
<evidence type="ECO:0000259" key="8">
    <source>
        <dbReference type="PROSITE" id="PS50934"/>
    </source>
</evidence>
<dbReference type="FunFam" id="1.10.10.10:FF:000020">
    <property type="entry name" value="SWI/SNF complex subunit SMARCC2 isoform c"/>
    <property type="match status" value="1"/>
</dbReference>
<feature type="domain" description="SANT" evidence="9">
    <location>
        <begin position="392"/>
        <end position="443"/>
    </location>
</feature>
<dbReference type="InterPro" id="IPR041984">
    <property type="entry name" value="Rsc8/Ssr1/Ssr2_ZZ"/>
</dbReference>
<dbReference type="EMBL" id="JAAVMX010000001">
    <property type="protein sequence ID" value="KAF4512986.1"/>
    <property type="molecule type" value="Genomic_DNA"/>
</dbReference>
<feature type="compositionally biased region" description="Polar residues" evidence="6">
    <location>
        <begin position="508"/>
        <end position="523"/>
    </location>
</feature>
<evidence type="ECO:0000259" key="7">
    <source>
        <dbReference type="PROSITE" id="PS50090"/>
    </source>
</evidence>
<evidence type="ECO:0000256" key="4">
    <source>
        <dbReference type="ARBA" id="ARBA00023242"/>
    </source>
</evidence>
<dbReference type="PROSITE" id="PS51293">
    <property type="entry name" value="SANT"/>
    <property type="match status" value="1"/>
</dbReference>
<dbReference type="InterPro" id="IPR036388">
    <property type="entry name" value="WH-like_DNA-bd_sf"/>
</dbReference>
<evidence type="ECO:0000259" key="9">
    <source>
        <dbReference type="PROSITE" id="PS51293"/>
    </source>
</evidence>
<keyword evidence="11" id="KW-1185">Reference proteome</keyword>
<dbReference type="InterPro" id="IPR009057">
    <property type="entry name" value="Homeodomain-like_sf"/>
</dbReference>
<dbReference type="Pfam" id="PF04433">
    <property type="entry name" value="SWIRM"/>
    <property type="match status" value="1"/>
</dbReference>
<feature type="domain" description="SWIRM" evidence="8">
    <location>
        <begin position="131"/>
        <end position="228"/>
    </location>
</feature>
<dbReference type="PANTHER" id="PTHR12802">
    <property type="entry name" value="SWI/SNF COMPLEX-RELATED"/>
    <property type="match status" value="1"/>
</dbReference>
<keyword evidence="4" id="KW-0539">Nucleus</keyword>
<dbReference type="SUPFAM" id="SSF46689">
    <property type="entry name" value="Homeodomain-like"/>
    <property type="match status" value="2"/>
</dbReference>
<feature type="region of interest" description="Disordered" evidence="6">
    <location>
        <begin position="677"/>
        <end position="710"/>
    </location>
</feature>
<dbReference type="PROSITE" id="PS50090">
    <property type="entry name" value="MYB_LIKE"/>
    <property type="match status" value="1"/>
</dbReference>
<dbReference type="InterPro" id="IPR017884">
    <property type="entry name" value="SANT_dom"/>
</dbReference>
<evidence type="ECO:0000256" key="5">
    <source>
        <dbReference type="SAM" id="Coils"/>
    </source>
</evidence>
<protein>
    <recommendedName>
        <fullName evidence="12">Winged helix-turn-helix transcription repressor DNA-binding protein</fullName>
    </recommendedName>
</protein>
<dbReference type="InterPro" id="IPR007526">
    <property type="entry name" value="SWIRM"/>
</dbReference>
<dbReference type="FunFam" id="1.10.10.60:FF:000014">
    <property type="entry name" value="SWI/SNF complex subunit SMARCC2 isoform C"/>
    <property type="match status" value="1"/>
</dbReference>